<sequence length="371" mass="41302">MRIRVVGEGPKLLERGEMIIYRRWLKGSPAPVGALVTLSDGEEDLACGLLDKIGVRVISFEPCPDSAEEAFREVIEKAFEAKSLLRYEAYRLINGDGDSFPGLIVDVYKDLAVLQSSSLAIDKHIMTIAKIVKDVTGAEAVAEKSSQRVRAKVGLPPREGLLIGNKKETVVDEEGVKFKVSIEGQKTGLYLDQRENRVYAERFSSGSKFLDAFSYTGGFGLHALKAGAREVTFVDEDPWALRVLRENLRLNNFDEGKVRVVREDAWKFFARSIKRGKSFEVGSVDPPALMDDYKDGYVRYVRAYSGAGSIIEVLAVLSSCSRSMDRETFVRAVHQALAPKYRILELRGSAPDHSTRMGLEDYLKTAFVYLG</sequence>
<feature type="domain" description="S-adenosylmethionine-dependent methyltransferase" evidence="4">
    <location>
        <begin position="163"/>
        <end position="290"/>
    </location>
</feature>
<evidence type="ECO:0000259" key="4">
    <source>
        <dbReference type="Pfam" id="PF10672"/>
    </source>
</evidence>
<keyword evidence="1 5" id="KW-0489">Methyltransferase</keyword>
<reference evidence="5 6" key="1">
    <citation type="journal article" date="2008" name="Genome Biol.">
        <title>A genomic analysis of the archaeal system Ignicoccus hospitalis-Nanoarchaeum equitans.</title>
        <authorList>
            <person name="Podar M."/>
            <person name="Anderson I."/>
            <person name="Makarova K.S."/>
            <person name="Elkins J.G."/>
            <person name="Ivanova N."/>
            <person name="Wall M.A."/>
            <person name="Lykidis A."/>
            <person name="Mavromatis K."/>
            <person name="Sun H."/>
            <person name="Hudson M.E."/>
            <person name="Chen W."/>
            <person name="Deciu C."/>
            <person name="Hutchison D."/>
            <person name="Eads J.R."/>
            <person name="Anderson A."/>
            <person name="Fernandes F."/>
            <person name="Szeto E."/>
            <person name="Lapidus A."/>
            <person name="Kyrpides N.C."/>
            <person name="Saier M.H.Jr."/>
            <person name="Richardson P.M."/>
            <person name="Rachel R."/>
            <person name="Huber H."/>
            <person name="Eisen J.A."/>
            <person name="Koonin E.V."/>
            <person name="Keller M."/>
            <person name="Stetter K.O."/>
        </authorList>
    </citation>
    <scope>NUCLEOTIDE SEQUENCE [LARGE SCALE GENOMIC DNA]</scope>
    <source>
        <strain evidence="6">KIN4/I / DSM 18386 / JCM 14125</strain>
    </source>
</reference>
<evidence type="ECO:0000256" key="2">
    <source>
        <dbReference type="ARBA" id="ARBA00022679"/>
    </source>
</evidence>
<dbReference type="CDD" id="cd02440">
    <property type="entry name" value="AdoMet_MTases"/>
    <property type="match status" value="1"/>
</dbReference>
<evidence type="ECO:0000313" key="6">
    <source>
        <dbReference type="Proteomes" id="UP000000262"/>
    </source>
</evidence>
<dbReference type="PANTHER" id="PTHR42873:SF1">
    <property type="entry name" value="S-ADENOSYLMETHIONINE-DEPENDENT METHYLTRANSFERASE DOMAIN-CONTAINING PROTEIN"/>
    <property type="match status" value="1"/>
</dbReference>
<dbReference type="PhylomeDB" id="A8ABY9"/>
<dbReference type="Proteomes" id="UP000000262">
    <property type="component" value="Chromosome"/>
</dbReference>
<dbReference type="KEGG" id="iho:Igni_1265"/>
<keyword evidence="2 5" id="KW-0808">Transferase</keyword>
<dbReference type="Pfam" id="PF10672">
    <property type="entry name" value="Methyltrans_SAM"/>
    <property type="match status" value="1"/>
</dbReference>
<dbReference type="HOGENOM" id="CLU_014042_0_0_2"/>
<accession>A8ABY9</accession>
<dbReference type="EMBL" id="CP000816">
    <property type="protein sequence ID" value="ABU82441.1"/>
    <property type="molecule type" value="Genomic_DNA"/>
</dbReference>
<proteinExistence type="predicted"/>
<dbReference type="eggNOG" id="arCOG00032">
    <property type="taxonomic scope" value="Archaea"/>
</dbReference>
<dbReference type="Gene3D" id="3.30.750.80">
    <property type="entry name" value="RNA methyltransferase domain (HRMD) like"/>
    <property type="match status" value="1"/>
</dbReference>
<protein>
    <submittedName>
        <fullName evidence="5">SAM-dependent methyltransferase</fullName>
    </submittedName>
</protein>
<keyword evidence="6" id="KW-1185">Reference proteome</keyword>
<evidence type="ECO:0000256" key="1">
    <source>
        <dbReference type="ARBA" id="ARBA00022603"/>
    </source>
</evidence>
<evidence type="ECO:0000313" key="5">
    <source>
        <dbReference type="EMBL" id="ABU82441.1"/>
    </source>
</evidence>
<dbReference type="GO" id="GO:0008168">
    <property type="term" value="F:methyltransferase activity"/>
    <property type="evidence" value="ECO:0007669"/>
    <property type="project" value="UniProtKB-KW"/>
</dbReference>
<dbReference type="AlphaFoldDB" id="A8ABY9"/>
<dbReference type="CDD" id="cd11572">
    <property type="entry name" value="RlmI_M_like"/>
    <property type="match status" value="1"/>
</dbReference>
<dbReference type="Gene3D" id="3.40.50.150">
    <property type="entry name" value="Vaccinia Virus protein VP39"/>
    <property type="match status" value="1"/>
</dbReference>
<organism evidence="5 6">
    <name type="scientific">Ignicoccus hospitalis (strain KIN4/I / DSM 18386 / JCM 14125)</name>
    <dbReference type="NCBI Taxonomy" id="453591"/>
    <lineage>
        <taxon>Archaea</taxon>
        <taxon>Thermoproteota</taxon>
        <taxon>Thermoprotei</taxon>
        <taxon>Desulfurococcales</taxon>
        <taxon>Desulfurococcaceae</taxon>
        <taxon>Ignicoccus</taxon>
    </lineage>
</organism>
<dbReference type="SUPFAM" id="SSF53335">
    <property type="entry name" value="S-adenosyl-L-methionine-dependent methyltransferases"/>
    <property type="match status" value="1"/>
</dbReference>
<dbReference type="STRING" id="453591.Igni_1265"/>
<dbReference type="InterPro" id="IPR029063">
    <property type="entry name" value="SAM-dependent_MTases_sf"/>
</dbReference>
<dbReference type="PANTHER" id="PTHR42873">
    <property type="entry name" value="RIBOSOMAL RNA LARGE SUBUNIT METHYLTRANSFERASE"/>
    <property type="match status" value="1"/>
</dbReference>
<dbReference type="GO" id="GO:0032259">
    <property type="term" value="P:methylation"/>
    <property type="evidence" value="ECO:0007669"/>
    <property type="project" value="UniProtKB-KW"/>
</dbReference>
<evidence type="ECO:0000256" key="3">
    <source>
        <dbReference type="ARBA" id="ARBA00022691"/>
    </source>
</evidence>
<dbReference type="OrthoDB" id="190449at2157"/>
<dbReference type="InterPro" id="IPR019614">
    <property type="entry name" value="SAM-dep_methyl-trfase"/>
</dbReference>
<gene>
    <name evidence="5" type="ordered locus">Igni_1265</name>
</gene>
<name>A8ABY9_IGNH4</name>
<keyword evidence="3" id="KW-0949">S-adenosyl-L-methionine</keyword>